<organism evidence="2 3">
    <name type="scientific">Trichinella murrelli</name>
    <dbReference type="NCBI Taxonomy" id="144512"/>
    <lineage>
        <taxon>Eukaryota</taxon>
        <taxon>Metazoa</taxon>
        <taxon>Ecdysozoa</taxon>
        <taxon>Nematoda</taxon>
        <taxon>Enoplea</taxon>
        <taxon>Dorylaimia</taxon>
        <taxon>Trichinellida</taxon>
        <taxon>Trichinellidae</taxon>
        <taxon>Trichinella</taxon>
    </lineage>
</organism>
<evidence type="ECO:0000256" key="1">
    <source>
        <dbReference type="SAM" id="MobiDB-lite"/>
    </source>
</evidence>
<feature type="non-terminal residue" evidence="2">
    <location>
        <position position="1"/>
    </location>
</feature>
<comment type="caution">
    <text evidence="2">The sequence shown here is derived from an EMBL/GenBank/DDBJ whole genome shotgun (WGS) entry which is preliminary data.</text>
</comment>
<reference evidence="2 3" key="1">
    <citation type="submission" date="2015-01" db="EMBL/GenBank/DDBJ databases">
        <title>Evolution of Trichinella species and genotypes.</title>
        <authorList>
            <person name="Korhonen P.K."/>
            <person name="Edoardo P."/>
            <person name="Giuseppe L.R."/>
            <person name="Gasser R.B."/>
        </authorList>
    </citation>
    <scope>NUCLEOTIDE SEQUENCE [LARGE SCALE GENOMIC DNA]</scope>
    <source>
        <strain evidence="2">ISS417</strain>
    </source>
</reference>
<dbReference type="AlphaFoldDB" id="A0A0V0T0K3"/>
<keyword evidence="3" id="KW-1185">Reference proteome</keyword>
<proteinExistence type="predicted"/>
<gene>
    <name evidence="2" type="ORF">T05_15624</name>
</gene>
<name>A0A0V0T0K3_9BILA</name>
<sequence length="84" mass="9030">CDDDHEIAPAHHVYLFVGRPAVKGGRQCGERSSVVCIGVDIRRAPPGLLNVSPDGATNGERGRIDGPEWVRPPEVLTMVSNVET</sequence>
<dbReference type="EMBL" id="JYDJ01001151">
    <property type="protein sequence ID" value="KRX32554.1"/>
    <property type="molecule type" value="Genomic_DNA"/>
</dbReference>
<feature type="region of interest" description="Disordered" evidence="1">
    <location>
        <begin position="47"/>
        <end position="70"/>
    </location>
</feature>
<protein>
    <submittedName>
        <fullName evidence="2">Uncharacterized protein</fullName>
    </submittedName>
</protein>
<evidence type="ECO:0000313" key="3">
    <source>
        <dbReference type="Proteomes" id="UP000055048"/>
    </source>
</evidence>
<accession>A0A0V0T0K3</accession>
<feature type="non-terminal residue" evidence="2">
    <location>
        <position position="84"/>
    </location>
</feature>
<dbReference type="Proteomes" id="UP000055048">
    <property type="component" value="Unassembled WGS sequence"/>
</dbReference>
<evidence type="ECO:0000313" key="2">
    <source>
        <dbReference type="EMBL" id="KRX32554.1"/>
    </source>
</evidence>